<gene>
    <name evidence="3" type="ORF">ABDB84_10700</name>
</gene>
<accession>A0ABU9YYX2</accession>
<evidence type="ECO:0000313" key="4">
    <source>
        <dbReference type="Proteomes" id="UP001410394"/>
    </source>
</evidence>
<dbReference type="Gene3D" id="1.10.287.470">
    <property type="entry name" value="Helix hairpin bin"/>
    <property type="match status" value="1"/>
</dbReference>
<evidence type="ECO:0000313" key="3">
    <source>
        <dbReference type="EMBL" id="MEN3068949.1"/>
    </source>
</evidence>
<sequence>MRVNALRHLGVLWLALCSAMALADGPTAAAREGTTGLRAQLMAVRYAVLTSELAGRISSMPLREGQRFKQGEVLVSYDCALNRARLSRAEQAELAARKKLEVAEQLDALKSISRADVEQARAALAVAGAESGVERVMVRRCSVSAPFAGRVGETFVRAAEHVAEGKELLSVYDDSAFEVQTIVPSRWLAWLKPGMPMQLTVDETGQRHVARVLRIAGSIDPVSQSVKVIGRLDNPASGRGEAVLLHGMSGSVRIDPPAGTGKP</sequence>
<dbReference type="NCBIfam" id="TIGR01730">
    <property type="entry name" value="RND_mfp"/>
    <property type="match status" value="1"/>
</dbReference>
<proteinExistence type="inferred from homology"/>
<dbReference type="Proteomes" id="UP001410394">
    <property type="component" value="Unassembled WGS sequence"/>
</dbReference>
<name>A0ABU9YYX2_9RHOO</name>
<dbReference type="SUPFAM" id="SSF111369">
    <property type="entry name" value="HlyD-like secretion proteins"/>
    <property type="match status" value="1"/>
</dbReference>
<dbReference type="RefSeq" id="WP_345919720.1">
    <property type="nucleotide sequence ID" value="NZ_JBDIVE010000005.1"/>
</dbReference>
<dbReference type="EMBL" id="JBDIVE010000005">
    <property type="protein sequence ID" value="MEN3068949.1"/>
    <property type="molecule type" value="Genomic_DNA"/>
</dbReference>
<dbReference type="Gene3D" id="2.40.30.170">
    <property type="match status" value="1"/>
</dbReference>
<keyword evidence="4" id="KW-1185">Reference proteome</keyword>
<comment type="similarity">
    <text evidence="1">Belongs to the membrane fusion protein (MFP) (TC 8.A.1) family.</text>
</comment>
<organism evidence="3 4">
    <name type="scientific">Uliginosibacterium sediminicola</name>
    <dbReference type="NCBI Taxonomy" id="2024550"/>
    <lineage>
        <taxon>Bacteria</taxon>
        <taxon>Pseudomonadati</taxon>
        <taxon>Pseudomonadota</taxon>
        <taxon>Betaproteobacteria</taxon>
        <taxon>Rhodocyclales</taxon>
        <taxon>Zoogloeaceae</taxon>
        <taxon>Uliginosibacterium</taxon>
    </lineage>
</organism>
<comment type="caution">
    <text evidence="3">The sequence shown here is derived from an EMBL/GenBank/DDBJ whole genome shotgun (WGS) entry which is preliminary data.</text>
</comment>
<dbReference type="PANTHER" id="PTHR30469:SF15">
    <property type="entry name" value="HLYD FAMILY OF SECRETION PROTEINS"/>
    <property type="match status" value="1"/>
</dbReference>
<feature type="chain" id="PRO_5047182187" evidence="2">
    <location>
        <begin position="24"/>
        <end position="263"/>
    </location>
</feature>
<reference evidence="3 4" key="1">
    <citation type="journal article" date="2018" name="Int. J. Syst. Evol. Microbiol.">
        <title>Uliginosibacterium sediminicola sp. nov., isolated from freshwater sediment.</title>
        <authorList>
            <person name="Hwang W.M."/>
            <person name="Kim S.M."/>
            <person name="Kang K."/>
            <person name="Ahn T.Y."/>
        </authorList>
    </citation>
    <scope>NUCLEOTIDE SEQUENCE [LARGE SCALE GENOMIC DNA]</scope>
    <source>
        <strain evidence="3 4">M1-21</strain>
    </source>
</reference>
<evidence type="ECO:0000256" key="1">
    <source>
        <dbReference type="ARBA" id="ARBA00009477"/>
    </source>
</evidence>
<dbReference type="InterPro" id="IPR006143">
    <property type="entry name" value="RND_pump_MFP"/>
</dbReference>
<evidence type="ECO:0000256" key="2">
    <source>
        <dbReference type="SAM" id="SignalP"/>
    </source>
</evidence>
<dbReference type="Gene3D" id="2.40.50.100">
    <property type="match status" value="1"/>
</dbReference>
<protein>
    <submittedName>
        <fullName evidence="3">Efflux RND transporter periplasmic adaptor subunit</fullName>
    </submittedName>
</protein>
<keyword evidence="2" id="KW-0732">Signal</keyword>
<feature type="signal peptide" evidence="2">
    <location>
        <begin position="1"/>
        <end position="23"/>
    </location>
</feature>
<dbReference type="PANTHER" id="PTHR30469">
    <property type="entry name" value="MULTIDRUG RESISTANCE PROTEIN MDTA"/>
    <property type="match status" value="1"/>
</dbReference>